<feature type="coiled-coil region" evidence="1">
    <location>
        <begin position="64"/>
        <end position="98"/>
    </location>
</feature>
<keyword evidence="3" id="KW-1185">Reference proteome</keyword>
<gene>
    <name evidence="2" type="ORF">ACFL27_08755</name>
</gene>
<organism evidence="2 3">
    <name type="scientific">candidate division CSSED10-310 bacterium</name>
    <dbReference type="NCBI Taxonomy" id="2855610"/>
    <lineage>
        <taxon>Bacteria</taxon>
        <taxon>Bacteria division CSSED10-310</taxon>
    </lineage>
</organism>
<name>A0ABV6YVN9_UNCC1</name>
<evidence type="ECO:0000313" key="3">
    <source>
        <dbReference type="Proteomes" id="UP001594351"/>
    </source>
</evidence>
<sequence>MRQKRDRIQWMQNNNDQLKQQVVSLQQERDHLFNQNKVFQKKIDLQAEQIMKTEELLHLNQRTVKQKEQIIDQLSAENARLQKNMTEKNRQLHEIVKQTDDLLHSKSWLLTSPFRTIVAIFTSWHKSQTLNHQKKN</sequence>
<comment type="caution">
    <text evidence="2">The sequence shown here is derived from an EMBL/GenBank/DDBJ whole genome shotgun (WGS) entry which is preliminary data.</text>
</comment>
<protein>
    <submittedName>
        <fullName evidence="2">Uncharacterized protein</fullName>
    </submittedName>
</protein>
<evidence type="ECO:0000256" key="1">
    <source>
        <dbReference type="SAM" id="Coils"/>
    </source>
</evidence>
<reference evidence="2 3" key="1">
    <citation type="submission" date="2024-09" db="EMBL/GenBank/DDBJ databases">
        <title>Laminarin stimulates single cell rates of sulfate reduction while oxygen inhibits transcriptomic activity in coastal marine sediment.</title>
        <authorList>
            <person name="Lindsay M."/>
            <person name="Orcutt B."/>
            <person name="Emerson D."/>
            <person name="Stepanauskas R."/>
            <person name="D'Angelo T."/>
        </authorList>
    </citation>
    <scope>NUCLEOTIDE SEQUENCE [LARGE SCALE GENOMIC DNA]</scope>
    <source>
        <strain evidence="2">SAG AM-311-K15</strain>
    </source>
</reference>
<accession>A0ABV6YVN9</accession>
<evidence type="ECO:0000313" key="2">
    <source>
        <dbReference type="EMBL" id="MFC1850267.1"/>
    </source>
</evidence>
<feature type="coiled-coil region" evidence="1">
    <location>
        <begin position="1"/>
        <end position="35"/>
    </location>
</feature>
<dbReference type="Proteomes" id="UP001594351">
    <property type="component" value="Unassembled WGS sequence"/>
</dbReference>
<keyword evidence="1" id="KW-0175">Coiled coil</keyword>
<proteinExistence type="predicted"/>
<dbReference type="EMBL" id="JBHPBY010000087">
    <property type="protein sequence ID" value="MFC1850267.1"/>
    <property type="molecule type" value="Genomic_DNA"/>
</dbReference>